<dbReference type="GO" id="GO:0005694">
    <property type="term" value="C:chromosome"/>
    <property type="evidence" value="ECO:0007669"/>
    <property type="project" value="TreeGrafter"/>
</dbReference>
<evidence type="ECO:0000313" key="4">
    <source>
        <dbReference type="Proteomes" id="UP000002979"/>
    </source>
</evidence>
<dbReference type="AlphaFoldDB" id="A4E8G5"/>
<organism evidence="3 4">
    <name type="scientific">Collinsella aerofaciens (strain ATCC 25986 / DSM 3979 / JCM 10188 / KCTC 3647 / NCTC 11838 / VPI 1003)</name>
    <dbReference type="NCBI Taxonomy" id="411903"/>
    <lineage>
        <taxon>Bacteria</taxon>
        <taxon>Bacillati</taxon>
        <taxon>Actinomycetota</taxon>
        <taxon>Coriobacteriia</taxon>
        <taxon>Coriobacteriales</taxon>
        <taxon>Coriobacteriaceae</taxon>
        <taxon>Collinsella</taxon>
    </lineage>
</organism>
<reference evidence="3 4" key="1">
    <citation type="submission" date="2007-01" db="EMBL/GenBank/DDBJ databases">
        <title>Draft genome sequence of Collinsella aerofaciens (ATCC 25986).</title>
        <authorList>
            <person name="Sudarsanam P."/>
            <person name="Ley R."/>
            <person name="Guruge J."/>
            <person name="Turnbaugh P.J."/>
            <person name="Mahowald M."/>
            <person name="Liep D."/>
            <person name="Gordon J."/>
        </authorList>
    </citation>
    <scope>NUCLEOTIDE SEQUENCE [LARGE SCALE GENOMIC DNA]</scope>
    <source>
        <strain evidence="4">ATCC 25986 / DSM 3979 / JCM 10188 / KCTC 3647 / NCTC 11838 / VPI 1003</strain>
    </source>
</reference>
<feature type="region of interest" description="Disordered" evidence="1">
    <location>
        <begin position="251"/>
        <end position="271"/>
    </location>
</feature>
<dbReference type="PANTHER" id="PTHR33375">
    <property type="entry name" value="CHROMOSOME-PARTITIONING PROTEIN PARB-RELATED"/>
    <property type="match status" value="1"/>
</dbReference>
<protein>
    <recommendedName>
        <fullName evidence="2">ParB-like N-terminal domain-containing protein</fullName>
    </recommendedName>
</protein>
<dbReference type="Gene3D" id="3.90.1530.30">
    <property type="match status" value="1"/>
</dbReference>
<evidence type="ECO:0000256" key="1">
    <source>
        <dbReference type="SAM" id="MobiDB-lite"/>
    </source>
</evidence>
<proteinExistence type="predicted"/>
<feature type="domain" description="ParB-like N-terminal" evidence="2">
    <location>
        <begin position="2"/>
        <end position="71"/>
    </location>
</feature>
<dbReference type="GO" id="GO:0007059">
    <property type="term" value="P:chromosome segregation"/>
    <property type="evidence" value="ECO:0007669"/>
    <property type="project" value="TreeGrafter"/>
</dbReference>
<reference evidence="3 4" key="2">
    <citation type="submission" date="2007-04" db="EMBL/GenBank/DDBJ databases">
        <authorList>
            <person name="Fulton L."/>
            <person name="Clifton S."/>
            <person name="Fulton B."/>
            <person name="Xu J."/>
            <person name="Minx P."/>
            <person name="Mardis E.R."/>
            <person name="Wilson R.K."/>
        </authorList>
    </citation>
    <scope>NUCLEOTIDE SEQUENCE [LARGE SCALE GENOMIC DNA]</scope>
    <source>
        <strain evidence="4">ATCC 25986 / DSM 3979 / JCM 10188 / KCTC 3647 / NCTC 11838 / VPI 1003</strain>
    </source>
</reference>
<dbReference type="EMBL" id="AAVN02000002">
    <property type="protein sequence ID" value="EBA40181.1"/>
    <property type="molecule type" value="Genomic_DNA"/>
</dbReference>
<dbReference type="InterPro" id="IPR036086">
    <property type="entry name" value="ParB/Sulfiredoxin_sf"/>
</dbReference>
<dbReference type="InterPro" id="IPR003115">
    <property type="entry name" value="ParB_N"/>
</dbReference>
<dbReference type="PANTHER" id="PTHR33375:SF1">
    <property type="entry name" value="CHROMOSOME-PARTITIONING PROTEIN PARB-RELATED"/>
    <property type="match status" value="1"/>
</dbReference>
<feature type="compositionally biased region" description="Basic residues" evidence="1">
    <location>
        <begin position="259"/>
        <end position="271"/>
    </location>
</feature>
<dbReference type="InterPro" id="IPR050336">
    <property type="entry name" value="Chromosome_partition/occlusion"/>
</dbReference>
<dbReference type="SUPFAM" id="SSF110849">
    <property type="entry name" value="ParB/Sulfiredoxin"/>
    <property type="match status" value="1"/>
</dbReference>
<dbReference type="Proteomes" id="UP000002979">
    <property type="component" value="Unassembled WGS sequence"/>
</dbReference>
<evidence type="ECO:0000313" key="3">
    <source>
        <dbReference type="EMBL" id="EBA40181.1"/>
    </source>
</evidence>
<accession>A4E8G5</accession>
<dbReference type="Pfam" id="PF02195">
    <property type="entry name" value="ParB_N"/>
    <property type="match status" value="1"/>
</dbReference>
<sequence length="271" mass="29615">MDPAGIAELAESIRQDGLTDLPLVRKVGDGSWQMVSGHRRKAAYALLAKDDPAYERMPCRVIEGIDDERAVTLLHAANYFTRALTVTERAAATEALRGDAVRLRSEDPSLSGMRVDDVKAAIIERQTGRKVSGKTIAREERLARRIAEDLSPEWAAEADRGNLSAEAVRSLAGMPKERQAEMHAAMEPWRRTKRELSDYVRSEGKAQAGPDGRIAKAARLVADFLESPPESPSAADLSLLREMALMTAPYAEAGAGAQKVRRRASHSKSSK</sequence>
<name>A4E8G5_COLAA</name>
<evidence type="ECO:0000259" key="2">
    <source>
        <dbReference type="Pfam" id="PF02195"/>
    </source>
</evidence>
<comment type="caution">
    <text evidence="3">The sequence shown here is derived from an EMBL/GenBank/DDBJ whole genome shotgun (WGS) entry which is preliminary data.</text>
</comment>
<gene>
    <name evidence="3" type="ORF">COLAER_00705</name>
</gene>